<feature type="compositionally biased region" description="Basic and acidic residues" evidence="1">
    <location>
        <begin position="14"/>
        <end position="33"/>
    </location>
</feature>
<proteinExistence type="predicted"/>
<keyword evidence="3" id="KW-1185">Reference proteome</keyword>
<organism evidence="2 3">
    <name type="scientific">Hibiscus sabdariffa</name>
    <name type="common">roselle</name>
    <dbReference type="NCBI Taxonomy" id="183260"/>
    <lineage>
        <taxon>Eukaryota</taxon>
        <taxon>Viridiplantae</taxon>
        <taxon>Streptophyta</taxon>
        <taxon>Embryophyta</taxon>
        <taxon>Tracheophyta</taxon>
        <taxon>Spermatophyta</taxon>
        <taxon>Magnoliopsida</taxon>
        <taxon>eudicotyledons</taxon>
        <taxon>Gunneridae</taxon>
        <taxon>Pentapetalae</taxon>
        <taxon>rosids</taxon>
        <taxon>malvids</taxon>
        <taxon>Malvales</taxon>
        <taxon>Malvaceae</taxon>
        <taxon>Malvoideae</taxon>
        <taxon>Hibiscus</taxon>
    </lineage>
</organism>
<gene>
    <name evidence="2" type="ORF">V6N11_032895</name>
</gene>
<dbReference type="InterPro" id="IPR012870">
    <property type="entry name" value="DUF1666"/>
</dbReference>
<protein>
    <recommendedName>
        <fullName evidence="4">Ribosomal protein L34Ae</fullName>
    </recommendedName>
</protein>
<sequence>MDFFKVSKFKKAHKPDPEKGSDNDPNKSSKVDNADELEDDDFITNEVKRRLKEVRKNSFMVLIPEEEEEEDEEEVGSSEWRDVEAEGRQWWGGFDVVYEKYCERMLLYDRMIAQQLKEASSTNPPAPSPKSSHKKLPSCLSLKRLEEPNDETEHLQHSINDPYQDLETAYVAQLCLTWEVIHCQYSQLSQIVLCRPENPICYNHSAQQLQQFQVLLQRFIENEPFQEGPRAEIYARTRNILPKLLQIPNIQGSDHKHKVEEESDYSVFAPDIIRIIESLILTFRIFLKKDKRRRASVPNMFGKHNLMATPLQQVQSLLDKKSIKLKDIRKSRKGWKKNSWPRSSEDVPLLFGLMDVRIMWRVLGMARINKDQLLWCEEKMKKLGFCDGKLQRDPSPILFPASS</sequence>
<dbReference type="PANTHER" id="PTHR46702">
    <property type="entry name" value="DNA LIGASE (DUF1666)-RELATED"/>
    <property type="match status" value="1"/>
</dbReference>
<feature type="region of interest" description="Disordered" evidence="1">
    <location>
        <begin position="1"/>
        <end position="39"/>
    </location>
</feature>
<dbReference type="Proteomes" id="UP001396334">
    <property type="component" value="Unassembled WGS sequence"/>
</dbReference>
<evidence type="ECO:0008006" key="4">
    <source>
        <dbReference type="Google" id="ProtNLM"/>
    </source>
</evidence>
<reference evidence="2 3" key="1">
    <citation type="journal article" date="2024" name="G3 (Bethesda)">
        <title>Genome assembly of Hibiscus sabdariffa L. provides insights into metabolisms of medicinal natural products.</title>
        <authorList>
            <person name="Kim T."/>
        </authorList>
    </citation>
    <scope>NUCLEOTIDE SEQUENCE [LARGE SCALE GENOMIC DNA]</scope>
    <source>
        <strain evidence="2">TK-2024</strain>
        <tissue evidence="2">Old leaves</tissue>
    </source>
</reference>
<evidence type="ECO:0000256" key="1">
    <source>
        <dbReference type="SAM" id="MobiDB-lite"/>
    </source>
</evidence>
<dbReference type="PANTHER" id="PTHR46702:SF1">
    <property type="entry name" value="DUF1666 FAMILY PROTEIN (DUF1666)"/>
    <property type="match status" value="1"/>
</dbReference>
<evidence type="ECO:0000313" key="3">
    <source>
        <dbReference type="Proteomes" id="UP001396334"/>
    </source>
</evidence>
<dbReference type="Pfam" id="PF07891">
    <property type="entry name" value="DUF1666"/>
    <property type="match status" value="1"/>
</dbReference>
<comment type="caution">
    <text evidence="2">The sequence shown here is derived from an EMBL/GenBank/DDBJ whole genome shotgun (WGS) entry which is preliminary data.</text>
</comment>
<accession>A0ABR2T2M8</accession>
<evidence type="ECO:0000313" key="2">
    <source>
        <dbReference type="EMBL" id="KAK9031521.1"/>
    </source>
</evidence>
<name>A0ABR2T2M8_9ROSI</name>
<dbReference type="EMBL" id="JBBPBN010000010">
    <property type="protein sequence ID" value="KAK9031521.1"/>
    <property type="molecule type" value="Genomic_DNA"/>
</dbReference>